<proteinExistence type="predicted"/>
<keyword evidence="6" id="KW-0963">Cytoplasm</keyword>
<keyword evidence="8" id="KW-0273">Eye lens protein</keyword>
<comment type="caution">
    <text evidence="18">The sequence shown here is derived from an EMBL/GenBank/DDBJ whole genome shotgun (WGS) entry which is preliminary data.</text>
</comment>
<evidence type="ECO:0000256" key="12">
    <source>
        <dbReference type="ARBA" id="ARBA00023136"/>
    </source>
</evidence>
<evidence type="ECO:0000256" key="1">
    <source>
        <dbReference type="ARBA" id="ARBA00004245"/>
    </source>
</evidence>
<dbReference type="PANTHER" id="PTHR14069">
    <property type="entry name" value="FILENSIN"/>
    <property type="match status" value="1"/>
</dbReference>
<evidence type="ECO:0000256" key="4">
    <source>
        <dbReference type="ARBA" id="ARBA00019025"/>
    </source>
</evidence>
<dbReference type="Pfam" id="PF00038">
    <property type="entry name" value="Filament"/>
    <property type="match status" value="1"/>
</dbReference>
<evidence type="ECO:0000256" key="8">
    <source>
        <dbReference type="ARBA" id="ARBA00022613"/>
    </source>
</evidence>
<evidence type="ECO:0000313" key="18">
    <source>
        <dbReference type="EMBL" id="OWK57582.1"/>
    </source>
</evidence>
<dbReference type="AlphaFoldDB" id="A0A218UW53"/>
<dbReference type="GO" id="GO:0005938">
    <property type="term" value="C:cell cortex"/>
    <property type="evidence" value="ECO:0007669"/>
    <property type="project" value="UniProtKB-SubCell"/>
</dbReference>
<evidence type="ECO:0000256" key="9">
    <source>
        <dbReference type="ARBA" id="ARBA00022737"/>
    </source>
</evidence>
<evidence type="ECO:0000256" key="14">
    <source>
        <dbReference type="ARBA" id="ARBA00031415"/>
    </source>
</evidence>
<keyword evidence="11 15" id="KW-0175">Coiled coil</keyword>
<dbReference type="Proteomes" id="UP000197619">
    <property type="component" value="Unassembled WGS sequence"/>
</dbReference>
<evidence type="ECO:0000256" key="16">
    <source>
        <dbReference type="SAM" id="MobiDB-lite"/>
    </source>
</evidence>
<dbReference type="Gene3D" id="1.20.5.170">
    <property type="match status" value="1"/>
</dbReference>
<evidence type="ECO:0000259" key="17">
    <source>
        <dbReference type="PROSITE" id="PS51842"/>
    </source>
</evidence>
<keyword evidence="7" id="KW-0597">Phosphoprotein</keyword>
<dbReference type="PROSITE" id="PS51842">
    <property type="entry name" value="IF_ROD_2"/>
    <property type="match status" value="1"/>
</dbReference>
<dbReference type="SUPFAM" id="SSF64593">
    <property type="entry name" value="Intermediate filament protein, coiled coil region"/>
    <property type="match status" value="1"/>
</dbReference>
<protein>
    <recommendedName>
        <fullName evidence="4">Filensin</fullName>
    </recommendedName>
    <alternativeName>
        <fullName evidence="14">Beaded filament structural protein 1</fullName>
    </alternativeName>
</protein>
<evidence type="ECO:0000256" key="7">
    <source>
        <dbReference type="ARBA" id="ARBA00022553"/>
    </source>
</evidence>
<feature type="region of interest" description="Disordered" evidence="16">
    <location>
        <begin position="715"/>
        <end position="793"/>
    </location>
</feature>
<evidence type="ECO:0000256" key="2">
    <source>
        <dbReference type="ARBA" id="ARBA00004413"/>
    </source>
</evidence>
<feature type="compositionally biased region" description="Acidic residues" evidence="16">
    <location>
        <begin position="618"/>
        <end position="633"/>
    </location>
</feature>
<evidence type="ECO:0000256" key="11">
    <source>
        <dbReference type="ARBA" id="ARBA00023054"/>
    </source>
</evidence>
<evidence type="ECO:0000313" key="19">
    <source>
        <dbReference type="Proteomes" id="UP000197619"/>
    </source>
</evidence>
<keyword evidence="5" id="KW-1003">Cell membrane</keyword>
<comment type="subcellular location">
    <subcellularLocation>
        <location evidence="2">Cell membrane</location>
        <topology evidence="2">Peripheral membrane protein</topology>
        <orientation evidence="2">Cytoplasmic side</orientation>
    </subcellularLocation>
    <subcellularLocation>
        <location evidence="3">Cytoplasm</location>
        <location evidence="3">Cell cortex</location>
    </subcellularLocation>
    <subcellularLocation>
        <location evidence="1">Cytoplasm</location>
        <location evidence="1">Cytoskeleton</location>
    </subcellularLocation>
</comment>
<feature type="coiled-coil region" evidence="15">
    <location>
        <begin position="42"/>
        <end position="145"/>
    </location>
</feature>
<evidence type="ECO:0000256" key="3">
    <source>
        <dbReference type="ARBA" id="ARBA00004544"/>
    </source>
</evidence>
<keyword evidence="19" id="KW-1185">Reference proteome</keyword>
<keyword evidence="12" id="KW-0472">Membrane</keyword>
<feature type="compositionally biased region" description="Basic and acidic residues" evidence="16">
    <location>
        <begin position="725"/>
        <end position="767"/>
    </location>
</feature>
<dbReference type="PANTHER" id="PTHR14069:SF0">
    <property type="entry name" value="FILENSIN"/>
    <property type="match status" value="1"/>
</dbReference>
<dbReference type="EMBL" id="MUZQ01000122">
    <property type="protein sequence ID" value="OWK57582.1"/>
    <property type="molecule type" value="Genomic_DNA"/>
</dbReference>
<dbReference type="GO" id="GO:0070307">
    <property type="term" value="P:lens fiber cell development"/>
    <property type="evidence" value="ECO:0007669"/>
    <property type="project" value="TreeGrafter"/>
</dbReference>
<gene>
    <name evidence="18" type="primary">BFSP1</name>
    <name evidence="18" type="ORF">RLOC_00010589</name>
</gene>
<organism evidence="18 19">
    <name type="scientific">Lonchura striata</name>
    <name type="common">white-rumped munia</name>
    <dbReference type="NCBI Taxonomy" id="40157"/>
    <lineage>
        <taxon>Eukaryota</taxon>
        <taxon>Metazoa</taxon>
        <taxon>Chordata</taxon>
        <taxon>Craniata</taxon>
        <taxon>Vertebrata</taxon>
        <taxon>Euteleostomi</taxon>
        <taxon>Archelosauria</taxon>
        <taxon>Archosauria</taxon>
        <taxon>Dinosauria</taxon>
        <taxon>Saurischia</taxon>
        <taxon>Theropoda</taxon>
        <taxon>Coelurosauria</taxon>
        <taxon>Aves</taxon>
        <taxon>Neognathae</taxon>
        <taxon>Neoaves</taxon>
        <taxon>Telluraves</taxon>
        <taxon>Australaves</taxon>
        <taxon>Passeriformes</taxon>
        <taxon>Passeroidea</taxon>
        <taxon>Estrildidae</taxon>
        <taxon>Estrildinae</taxon>
        <taxon>Lonchura</taxon>
    </lineage>
</organism>
<accession>A0A218UW53</accession>
<feature type="domain" description="IF rod" evidence="17">
    <location>
        <begin position="38"/>
        <end position="538"/>
    </location>
</feature>
<evidence type="ECO:0000256" key="5">
    <source>
        <dbReference type="ARBA" id="ARBA00022475"/>
    </source>
</evidence>
<reference evidence="18 19" key="1">
    <citation type="submission" date="2017-05" db="EMBL/GenBank/DDBJ databases">
        <title>Genome of assembly of the Bengalese finch, Lonchura striata domestica.</title>
        <authorList>
            <person name="Colquitt B.M."/>
            <person name="Brainard M.S."/>
        </authorList>
    </citation>
    <scope>NUCLEOTIDE SEQUENCE [LARGE SCALE GENOMIC DNA]</scope>
    <source>
        <strain evidence="18">White83orange57</strain>
    </source>
</reference>
<keyword evidence="10" id="KW-0403">Intermediate filament</keyword>
<evidence type="ECO:0000256" key="10">
    <source>
        <dbReference type="ARBA" id="ARBA00022754"/>
    </source>
</evidence>
<evidence type="ECO:0000256" key="13">
    <source>
        <dbReference type="ARBA" id="ARBA00023212"/>
    </source>
</evidence>
<dbReference type="GO" id="GO:0005212">
    <property type="term" value="F:structural constituent of eye lens"/>
    <property type="evidence" value="ECO:0007669"/>
    <property type="project" value="UniProtKB-KW"/>
</dbReference>
<keyword evidence="13" id="KW-0206">Cytoskeleton</keyword>
<name>A0A218UW53_9PASE</name>
<keyword evidence="9" id="KW-0677">Repeat</keyword>
<evidence type="ECO:0000256" key="6">
    <source>
        <dbReference type="ARBA" id="ARBA00022490"/>
    </source>
</evidence>
<dbReference type="GO" id="GO:0005886">
    <property type="term" value="C:plasma membrane"/>
    <property type="evidence" value="ECO:0007669"/>
    <property type="project" value="UniProtKB-SubCell"/>
</dbReference>
<dbReference type="SMART" id="SM01391">
    <property type="entry name" value="Filament"/>
    <property type="match status" value="1"/>
</dbReference>
<dbReference type="InterPro" id="IPR042358">
    <property type="entry name" value="BFSP1"/>
</dbReference>
<feature type="coiled-coil region" evidence="15">
    <location>
        <begin position="475"/>
        <end position="537"/>
    </location>
</feature>
<dbReference type="InterPro" id="IPR039008">
    <property type="entry name" value="IF_rod_dom"/>
</dbReference>
<feature type="region of interest" description="Disordered" evidence="16">
    <location>
        <begin position="609"/>
        <end position="633"/>
    </location>
</feature>
<evidence type="ECO:0000256" key="15">
    <source>
        <dbReference type="SAM" id="Coils"/>
    </source>
</evidence>
<dbReference type="GO" id="GO:0005882">
    <property type="term" value="C:intermediate filament"/>
    <property type="evidence" value="ECO:0007669"/>
    <property type="project" value="UniProtKB-KW"/>
</dbReference>
<sequence length="864" mass="98309">MYRSSFLREVRKEKYERSDAYDELRGSPEFDSLAQARGLENLQELNERFASYINRARVLEQRNAILRKQLETFQRMDELVGLDEAFAGQIEFNRQRMRELASDRAKLEREEKDAQRMLDEYRNKYRNEREYQQKLKETLERLNKDTVKDVAPVCWFHDTAVCSSHPLHSRQAAPGAQCLMQCLWDAVGLALQPHVPLCHLTMSSRRVIPPRHPTVSSHRVIPPCHPTVSSHHVIPPCHPTTSSHHVIPPCHPTTSSHHVIPPCHPTVSSRRVIPPCHPTVSSHRVIPPCHPTVSSHRAIKPCHPTVSSHHVISLCHPTVSSHHVIPPCHPTMSSHCVIPPCHPTMSSHHVIPPRHPTTSSHRVSALQEADEALLCNLELQIESQFLQDDINATKDRYKKNLMEIQTYVNVLQQIIQTTPRVSPITTGICEASIAVGKVADEGRFPQCNWIPAGQNQQDIVNGKTTMLEQAIKNTQESYDDEIQLYNEQIENLRKGIEEAERILEKYTTDCRQLVIYQQSLENELERYKRIIENEDSRAVFCSLCFDFSLDITQAMQDIASVKPRQKGLTKKIARKKELMSKDITDSHSPERMYERTLEGFDQDQMEFRHEGSVRCEPEQEGSEFDEKEMGPEDVPDGAQISKAFDKLCNIVKEKIRVHKRPEAKSDAHPKGRYVLVTGEEGHEEPCILAPSVPAGAGITVSTGNGKVMNGGDVEPIPELPEPAEPPEKEKGEICERREEFELPDKQREEGKEDVHEWGKKARGKIEQITKYPDISEPETVPSPGLISPTEPGLLRETEYEREDKQGLLFREAALPGSMSYEKVEVVESIEKFSDDRIQTYEETAMIVETMIEKTSKKKPGDKGT</sequence>